<organism evidence="2 3">
    <name type="scientific">Quercus lobata</name>
    <name type="common">Valley oak</name>
    <dbReference type="NCBI Taxonomy" id="97700"/>
    <lineage>
        <taxon>Eukaryota</taxon>
        <taxon>Viridiplantae</taxon>
        <taxon>Streptophyta</taxon>
        <taxon>Embryophyta</taxon>
        <taxon>Tracheophyta</taxon>
        <taxon>Spermatophyta</taxon>
        <taxon>Magnoliopsida</taxon>
        <taxon>eudicotyledons</taxon>
        <taxon>Gunneridae</taxon>
        <taxon>Pentapetalae</taxon>
        <taxon>rosids</taxon>
        <taxon>fabids</taxon>
        <taxon>Fagales</taxon>
        <taxon>Fagaceae</taxon>
        <taxon>Quercus</taxon>
    </lineage>
</organism>
<reference evidence="2" key="2">
    <citation type="submission" date="2021-01" db="UniProtKB">
        <authorList>
            <consortium name="EnsemblPlants"/>
        </authorList>
    </citation>
    <scope>IDENTIFICATION</scope>
</reference>
<keyword evidence="3" id="KW-1185">Reference proteome</keyword>
<dbReference type="AlphaFoldDB" id="A0A7N2KQN2"/>
<dbReference type="PANTHER" id="PTHR35046">
    <property type="entry name" value="ZINC KNUCKLE (CCHC-TYPE) FAMILY PROTEIN"/>
    <property type="match status" value="1"/>
</dbReference>
<dbReference type="InParanoid" id="A0A7N2KQN2"/>
<feature type="compositionally biased region" description="Basic and acidic residues" evidence="1">
    <location>
        <begin position="357"/>
        <end position="374"/>
    </location>
</feature>
<proteinExistence type="predicted"/>
<name>A0A7N2KQN2_QUELO</name>
<dbReference type="EnsemblPlants" id="QL01p047890:mrna">
    <property type="protein sequence ID" value="QL01p047890:mrna"/>
    <property type="gene ID" value="QL01p047890"/>
</dbReference>
<evidence type="ECO:0000313" key="3">
    <source>
        <dbReference type="Proteomes" id="UP000594261"/>
    </source>
</evidence>
<dbReference type="PANTHER" id="PTHR35046:SF9">
    <property type="entry name" value="RNA-DIRECTED DNA POLYMERASE"/>
    <property type="match status" value="1"/>
</dbReference>
<protein>
    <submittedName>
        <fullName evidence="2">Uncharacterized protein</fullName>
    </submittedName>
</protein>
<feature type="region of interest" description="Disordered" evidence="1">
    <location>
        <begin position="280"/>
        <end position="378"/>
    </location>
</feature>
<sequence>MIDPKRQNYIYTIVDRFEGLHANVLHKSRNSSNRLDPYRNPYERLDYRNKAGDTMKKVHVEVPYFAGTIDAHVFSDWLASLESYFEGYDMPDESWPNYKVHIDYKVNTANKLKVKATLANDLLELEEETSLLSVVRRILVAPNQEENWKCTSIFQTIVRRGTKAWMIIIDGGSDMNVVSEATVERLKLPMEPHPKPYNVAWINSTSILVTKRYLVPISCGQYGQMKQKQAVKPKDVAATQKNLKDIIETLKQRAIQPQKEVEELEQDADKSEKFAKMVEQPDEQLVDPKQQVIPTKLVTPSTPRNSGLDEKKKGKGHATKSTEPEEQAEESNQQTEKCQQLEDDLKQQLTSLMEETLESKEDSMMKEGNKEMEKSFPTLPHVHQVKDVSLAMVVPIVDFVIPEKV</sequence>
<evidence type="ECO:0000256" key="1">
    <source>
        <dbReference type="SAM" id="MobiDB-lite"/>
    </source>
</evidence>
<evidence type="ECO:0000313" key="2">
    <source>
        <dbReference type="EnsemblPlants" id="QL01p047890:mrna"/>
    </source>
</evidence>
<dbReference type="EMBL" id="LRBV02000001">
    <property type="status" value="NOT_ANNOTATED_CDS"/>
    <property type="molecule type" value="Genomic_DNA"/>
</dbReference>
<reference evidence="2 3" key="1">
    <citation type="journal article" date="2016" name="G3 (Bethesda)">
        <title>First Draft Assembly and Annotation of the Genome of a California Endemic Oak Quercus lobata Nee (Fagaceae).</title>
        <authorList>
            <person name="Sork V.L."/>
            <person name="Fitz-Gibbon S.T."/>
            <person name="Puiu D."/>
            <person name="Crepeau M."/>
            <person name="Gugger P.F."/>
            <person name="Sherman R."/>
            <person name="Stevens K."/>
            <person name="Langley C.H."/>
            <person name="Pellegrini M."/>
            <person name="Salzberg S.L."/>
        </authorList>
    </citation>
    <scope>NUCLEOTIDE SEQUENCE [LARGE SCALE GENOMIC DNA]</scope>
    <source>
        <strain evidence="2 3">cv. SW786</strain>
    </source>
</reference>
<dbReference type="Gramene" id="QL01p047890:mrna">
    <property type="protein sequence ID" value="QL01p047890:mrna"/>
    <property type="gene ID" value="QL01p047890"/>
</dbReference>
<dbReference type="Proteomes" id="UP000594261">
    <property type="component" value="Chromosome 1"/>
</dbReference>
<accession>A0A7N2KQN2</accession>
<dbReference type="CDD" id="cd00303">
    <property type="entry name" value="retropepsin_like"/>
    <property type="match status" value="1"/>
</dbReference>